<keyword evidence="2" id="KW-0472">Membrane</keyword>
<gene>
    <name evidence="3" type="ORF">A3D56_02375</name>
</gene>
<evidence type="ECO:0000313" key="4">
    <source>
        <dbReference type="Proteomes" id="UP000177943"/>
    </source>
</evidence>
<name>A0A1G2MPH1_9BACT</name>
<evidence type="ECO:0000256" key="2">
    <source>
        <dbReference type="SAM" id="Phobius"/>
    </source>
</evidence>
<sequence length="136" mass="15496">MIIKKVFKFFDKFEDNVRGVLSRHPIVYSFIGGVAIILFWRGVWHTADLIPFLNGPISIVLSVLILLATGLFVSFFVGDRIILSGLNRDKKLIEKTEGEIKEEKITLGEVKKELNKIEGTLEAIQKEEKKHHHLGQ</sequence>
<keyword evidence="2" id="KW-0812">Transmembrane</keyword>
<feature type="transmembrane region" description="Helical" evidence="2">
    <location>
        <begin position="26"/>
        <end position="44"/>
    </location>
</feature>
<dbReference type="EMBL" id="MHRP01000045">
    <property type="protein sequence ID" value="OHA25756.1"/>
    <property type="molecule type" value="Genomic_DNA"/>
</dbReference>
<feature type="coiled-coil region" evidence="1">
    <location>
        <begin position="93"/>
        <end position="130"/>
    </location>
</feature>
<evidence type="ECO:0000313" key="3">
    <source>
        <dbReference type="EMBL" id="OHA25756.1"/>
    </source>
</evidence>
<keyword evidence="2" id="KW-1133">Transmembrane helix</keyword>
<protein>
    <submittedName>
        <fullName evidence="3">Uncharacterized protein</fullName>
    </submittedName>
</protein>
<proteinExistence type="predicted"/>
<reference evidence="3 4" key="1">
    <citation type="journal article" date="2016" name="Nat. Commun.">
        <title>Thousands of microbial genomes shed light on interconnected biogeochemical processes in an aquifer system.</title>
        <authorList>
            <person name="Anantharaman K."/>
            <person name="Brown C.T."/>
            <person name="Hug L.A."/>
            <person name="Sharon I."/>
            <person name="Castelle C.J."/>
            <person name="Probst A.J."/>
            <person name="Thomas B.C."/>
            <person name="Singh A."/>
            <person name="Wilkins M.J."/>
            <person name="Karaoz U."/>
            <person name="Brodie E.L."/>
            <person name="Williams K.H."/>
            <person name="Hubbard S.S."/>
            <person name="Banfield J.F."/>
        </authorList>
    </citation>
    <scope>NUCLEOTIDE SEQUENCE [LARGE SCALE GENOMIC DNA]</scope>
</reference>
<keyword evidence="1" id="KW-0175">Coiled coil</keyword>
<organism evidence="3 4">
    <name type="scientific">Candidatus Taylorbacteria bacterium RIFCSPHIGHO2_02_FULL_45_35</name>
    <dbReference type="NCBI Taxonomy" id="1802311"/>
    <lineage>
        <taxon>Bacteria</taxon>
        <taxon>Candidatus Tayloriibacteriota</taxon>
    </lineage>
</organism>
<feature type="transmembrane region" description="Helical" evidence="2">
    <location>
        <begin position="56"/>
        <end position="78"/>
    </location>
</feature>
<comment type="caution">
    <text evidence="3">The sequence shown here is derived from an EMBL/GenBank/DDBJ whole genome shotgun (WGS) entry which is preliminary data.</text>
</comment>
<accession>A0A1G2MPH1</accession>
<evidence type="ECO:0000256" key="1">
    <source>
        <dbReference type="SAM" id="Coils"/>
    </source>
</evidence>
<dbReference type="Proteomes" id="UP000177943">
    <property type="component" value="Unassembled WGS sequence"/>
</dbReference>
<dbReference type="AlphaFoldDB" id="A0A1G2MPH1"/>